<dbReference type="GO" id="GO:0006826">
    <property type="term" value="P:iron ion transport"/>
    <property type="evidence" value="ECO:0007669"/>
    <property type="project" value="UniProtKB-KW"/>
</dbReference>
<organism evidence="15 16">
    <name type="scientific">Opacimonas viscosa</name>
    <dbReference type="NCBI Taxonomy" id="2961944"/>
    <lineage>
        <taxon>Bacteria</taxon>
        <taxon>Pseudomonadati</taxon>
        <taxon>Pseudomonadota</taxon>
        <taxon>Gammaproteobacteria</taxon>
        <taxon>Alteromonadales</taxon>
        <taxon>Alteromonadaceae</taxon>
        <taxon>Opacimonas</taxon>
    </lineage>
</organism>
<evidence type="ECO:0000259" key="13">
    <source>
        <dbReference type="Pfam" id="PF00593"/>
    </source>
</evidence>
<reference evidence="15" key="1">
    <citation type="submission" date="2022-07" db="EMBL/GenBank/DDBJ databases">
        <title>Characterization of the Novel Bacterium Alteromonas immobilis LMIT006 and Alteromonas gregis LMIT007.</title>
        <authorList>
            <person name="Lin X."/>
        </authorList>
    </citation>
    <scope>NUCLEOTIDE SEQUENCE</scope>
    <source>
        <strain evidence="15">LMIT007</strain>
    </source>
</reference>
<keyword evidence="5 11" id="KW-0812">Transmembrane</keyword>
<evidence type="ECO:0000256" key="1">
    <source>
        <dbReference type="ARBA" id="ARBA00004571"/>
    </source>
</evidence>
<dbReference type="Pfam" id="PF07715">
    <property type="entry name" value="Plug"/>
    <property type="match status" value="1"/>
</dbReference>
<dbReference type="InterPro" id="IPR000531">
    <property type="entry name" value="Beta-barrel_TonB"/>
</dbReference>
<evidence type="ECO:0000256" key="3">
    <source>
        <dbReference type="ARBA" id="ARBA00022452"/>
    </source>
</evidence>
<dbReference type="Pfam" id="PF00593">
    <property type="entry name" value="TonB_dep_Rec_b-barrel"/>
    <property type="match status" value="1"/>
</dbReference>
<dbReference type="PANTHER" id="PTHR32552">
    <property type="entry name" value="FERRICHROME IRON RECEPTOR-RELATED"/>
    <property type="match status" value="1"/>
</dbReference>
<evidence type="ECO:0000256" key="2">
    <source>
        <dbReference type="ARBA" id="ARBA00022448"/>
    </source>
</evidence>
<comment type="subcellular location">
    <subcellularLocation>
        <location evidence="1 11">Cell outer membrane</location>
        <topology evidence="1 11">Multi-pass membrane protein</topology>
    </subcellularLocation>
</comment>
<keyword evidence="10 11" id="KW-0998">Cell outer membrane</keyword>
<dbReference type="InterPro" id="IPR039426">
    <property type="entry name" value="TonB-dep_rcpt-like"/>
</dbReference>
<keyword evidence="2 11" id="KW-0813">Transport</keyword>
<evidence type="ECO:0000256" key="11">
    <source>
        <dbReference type="PROSITE-ProRule" id="PRU01360"/>
    </source>
</evidence>
<evidence type="ECO:0000256" key="9">
    <source>
        <dbReference type="ARBA" id="ARBA00023136"/>
    </source>
</evidence>
<proteinExistence type="inferred from homology"/>
<sequence>MTTQSRFFCQGMSWGSFALLYGCFSIQYVNAKDSATLPTQVTEPNNIAIPKSNSITQLSKQIERIAVSTKLPVKPVNDIPKSISVLNKDDLATWQIDSLDDLVFAMANVGVRGNSAINSGFHIRGVGSDNWHVNANQGIAVAFDETNIVSPYVSQLAAYDLASVEVFRGPQSALFGINSSGGAVNFNTQQPQLDEYTGFAELTLGTFNRKVLTGALNIPINETIASRIAFQRELRDGPWTNLYNNEPMGDIDINSWRWQTKWEVHPEHTLIYSHEKRRNHSGKTPLLGGGYWDIRSPNIVSGQITDLNAAPDCEAALTRNIAVFISPSCVSIIPFTGGQTQTVSTGSWATLYDASEDIADTTFTMQRLRYSWLGDGVSLKSITSYDNLSAQYLESLSNLPQGIGFMPGQISQIKQWAQELTLTWEVTPVVSAMLGTYFANKDSQLSTIISRTDNDGAPFGIVPSVVIEQVDKTRSWYGWVEYDPDSPWLFNLALRYTQQRQKGVSTTRVFAKTIDATPAAQTLPFGSFITKNQFATLSATPAGICPPSVGGIPCMLATPVSLNAYLTAYNADVAYFIKNNLNMYISTSRGFVGGSFDTRALAAFAGTADQPVAPEQLTAFEWGIKYQSAALKLNSALFHYTWQDKQIFDVNNLGQPAFVNIPKAQLQGVELSGEWQFTSAWTVDIGLGWLVSEVIDVGTLQGVKTGNALTNIAPFNHTFGLHYERKVWDSTVVAGTSRLSLLTQFVGPQYSSKDNDQAYRLAKYKNINVHWQHTLADLPQWRFSLGVKNLTAEKYCLKKNQNTTLSYNLQCLPNIGERLWYVEMRYSYEN</sequence>
<keyword evidence="15" id="KW-0675">Receptor</keyword>
<evidence type="ECO:0000256" key="10">
    <source>
        <dbReference type="ARBA" id="ARBA00023237"/>
    </source>
</evidence>
<dbReference type="InterPro" id="IPR036942">
    <property type="entry name" value="Beta-barrel_TonB_sf"/>
</dbReference>
<dbReference type="RefSeq" id="WP_254100280.1">
    <property type="nucleotide sequence ID" value="NZ_JANATA010000010.1"/>
</dbReference>
<feature type="domain" description="TonB-dependent receptor plug" evidence="14">
    <location>
        <begin position="76"/>
        <end position="183"/>
    </location>
</feature>
<keyword evidence="4" id="KW-0410">Iron transport</keyword>
<comment type="caution">
    <text evidence="15">The sequence shown here is derived from an EMBL/GenBank/DDBJ whole genome shotgun (WGS) entry which is preliminary data.</text>
</comment>
<dbReference type="AlphaFoldDB" id="A0AA41WZ18"/>
<evidence type="ECO:0000313" key="15">
    <source>
        <dbReference type="EMBL" id="MCP3428730.1"/>
    </source>
</evidence>
<dbReference type="Gene3D" id="2.40.170.20">
    <property type="entry name" value="TonB-dependent receptor, beta-barrel domain"/>
    <property type="match status" value="2"/>
</dbReference>
<keyword evidence="8 12" id="KW-0798">TonB box</keyword>
<dbReference type="Proteomes" id="UP001165413">
    <property type="component" value="Unassembled WGS sequence"/>
</dbReference>
<keyword evidence="7" id="KW-0406">Ion transport</keyword>
<evidence type="ECO:0000256" key="4">
    <source>
        <dbReference type="ARBA" id="ARBA00022496"/>
    </source>
</evidence>
<evidence type="ECO:0000256" key="7">
    <source>
        <dbReference type="ARBA" id="ARBA00023065"/>
    </source>
</evidence>
<evidence type="ECO:0000313" key="16">
    <source>
        <dbReference type="Proteomes" id="UP001165413"/>
    </source>
</evidence>
<comment type="similarity">
    <text evidence="11 12">Belongs to the TonB-dependent receptor family.</text>
</comment>
<dbReference type="EMBL" id="JANATA010000010">
    <property type="protein sequence ID" value="MCP3428730.1"/>
    <property type="molecule type" value="Genomic_DNA"/>
</dbReference>
<keyword evidence="3 11" id="KW-1134">Transmembrane beta strand</keyword>
<keyword evidence="6" id="KW-0408">Iron</keyword>
<evidence type="ECO:0000256" key="6">
    <source>
        <dbReference type="ARBA" id="ARBA00023004"/>
    </source>
</evidence>
<accession>A0AA41WZ18</accession>
<dbReference type="PROSITE" id="PS52016">
    <property type="entry name" value="TONB_DEPENDENT_REC_3"/>
    <property type="match status" value="1"/>
</dbReference>
<name>A0AA41WZ18_9ALTE</name>
<dbReference type="SUPFAM" id="SSF56935">
    <property type="entry name" value="Porins"/>
    <property type="match status" value="1"/>
</dbReference>
<dbReference type="InterPro" id="IPR012910">
    <property type="entry name" value="Plug_dom"/>
</dbReference>
<evidence type="ECO:0000256" key="12">
    <source>
        <dbReference type="RuleBase" id="RU003357"/>
    </source>
</evidence>
<dbReference type="PROSITE" id="PS51257">
    <property type="entry name" value="PROKAR_LIPOPROTEIN"/>
    <property type="match status" value="1"/>
</dbReference>
<keyword evidence="9 11" id="KW-0472">Membrane</keyword>
<gene>
    <name evidence="15" type="ORF">NLF92_07200</name>
</gene>
<keyword evidence="16" id="KW-1185">Reference proteome</keyword>
<evidence type="ECO:0000256" key="8">
    <source>
        <dbReference type="ARBA" id="ARBA00023077"/>
    </source>
</evidence>
<dbReference type="PANTHER" id="PTHR32552:SF81">
    <property type="entry name" value="TONB-DEPENDENT OUTER MEMBRANE RECEPTOR"/>
    <property type="match status" value="1"/>
</dbReference>
<evidence type="ECO:0000256" key="5">
    <source>
        <dbReference type="ARBA" id="ARBA00022692"/>
    </source>
</evidence>
<dbReference type="GO" id="GO:0009279">
    <property type="term" value="C:cell outer membrane"/>
    <property type="evidence" value="ECO:0007669"/>
    <property type="project" value="UniProtKB-SubCell"/>
</dbReference>
<feature type="domain" description="TonB-dependent receptor-like beta-barrel" evidence="13">
    <location>
        <begin position="350"/>
        <end position="790"/>
    </location>
</feature>
<protein>
    <submittedName>
        <fullName evidence="15">TonB-dependent receptor</fullName>
    </submittedName>
</protein>
<evidence type="ECO:0000259" key="14">
    <source>
        <dbReference type="Pfam" id="PF07715"/>
    </source>
</evidence>